<accession>A0ABQ0ZMT1</accession>
<evidence type="ECO:0008006" key="4">
    <source>
        <dbReference type="Google" id="ProtNLM"/>
    </source>
</evidence>
<sequence>MSAMKKFTIIFIILGLTMVSICSRAQDNNREKQDESIHQHQMMQQMFINEQKALQNMSLQTQVNQKGNNNNALINDQSVQSNLNYTSINQEGNYNNTQIQLDGKNLRTNTMQNGNYNNIDLNVGGNDITSSIVQYGDNNNYINHFSNFSSGNKKYNIQQQDGAQLYIQENYFNRINGISVKMKGDMKLLLKNGGN</sequence>
<dbReference type="Proteomes" id="UP000396862">
    <property type="component" value="Unassembled WGS sequence"/>
</dbReference>
<name>A0ABQ0ZMT1_9BACT</name>
<evidence type="ECO:0000313" key="2">
    <source>
        <dbReference type="EMBL" id="GET22590.1"/>
    </source>
</evidence>
<reference evidence="2 3" key="1">
    <citation type="submission" date="2019-10" db="EMBL/GenBank/DDBJ databases">
        <title>Prolixibacter strains distinguished by the presence of nitrate reductase genes were adept at nitrate-dependent anaerobic corrosion of metallic iron and carbon steel.</title>
        <authorList>
            <person name="Iino T."/>
            <person name="Shono N."/>
            <person name="Ito K."/>
            <person name="Nakamura R."/>
            <person name="Sueoka K."/>
            <person name="Harayama S."/>
            <person name="Ohkuma M."/>
        </authorList>
    </citation>
    <scope>NUCLEOTIDE SEQUENCE [LARGE SCALE GENOMIC DNA]</scope>
    <source>
        <strain evidence="2 3">MIC1-1</strain>
    </source>
</reference>
<protein>
    <recommendedName>
        <fullName evidence="4">Curlin associated repeat-containing protein</fullName>
    </recommendedName>
</protein>
<proteinExistence type="predicted"/>
<feature type="signal peptide" evidence="1">
    <location>
        <begin position="1"/>
        <end position="25"/>
    </location>
</feature>
<gene>
    <name evidence="2" type="ORF">JCM18694_28360</name>
</gene>
<evidence type="ECO:0000313" key="3">
    <source>
        <dbReference type="Proteomes" id="UP000396862"/>
    </source>
</evidence>
<comment type="caution">
    <text evidence="2">The sequence shown here is derived from an EMBL/GenBank/DDBJ whole genome shotgun (WGS) entry which is preliminary data.</text>
</comment>
<dbReference type="EMBL" id="BLAU01000001">
    <property type="protein sequence ID" value="GET22590.1"/>
    <property type="molecule type" value="Genomic_DNA"/>
</dbReference>
<keyword evidence="3" id="KW-1185">Reference proteome</keyword>
<feature type="chain" id="PRO_5046730545" description="Curlin associated repeat-containing protein" evidence="1">
    <location>
        <begin position="26"/>
        <end position="195"/>
    </location>
</feature>
<keyword evidence="1" id="KW-0732">Signal</keyword>
<organism evidence="2 3">
    <name type="scientific">Prolixibacter denitrificans</name>
    <dbReference type="NCBI Taxonomy" id="1541063"/>
    <lineage>
        <taxon>Bacteria</taxon>
        <taxon>Pseudomonadati</taxon>
        <taxon>Bacteroidota</taxon>
        <taxon>Bacteroidia</taxon>
        <taxon>Marinilabiliales</taxon>
        <taxon>Prolixibacteraceae</taxon>
        <taxon>Prolixibacter</taxon>
    </lineage>
</organism>
<evidence type="ECO:0000256" key="1">
    <source>
        <dbReference type="SAM" id="SignalP"/>
    </source>
</evidence>